<evidence type="ECO:0000313" key="8">
    <source>
        <dbReference type="Proteomes" id="UP000034292"/>
    </source>
</evidence>
<dbReference type="FunFam" id="2.60.260.20:FF:000005">
    <property type="entry name" value="Chaperone protein dnaJ 1, mitochondrial"/>
    <property type="match status" value="1"/>
</dbReference>
<gene>
    <name evidence="7" type="ORF">UU23_C0005G0009</name>
</gene>
<accession>A0A0G0TT02</accession>
<evidence type="ECO:0000259" key="6">
    <source>
        <dbReference type="PROSITE" id="PS50076"/>
    </source>
</evidence>
<reference evidence="7 8" key="1">
    <citation type="journal article" date="2015" name="Nature">
        <title>rRNA introns, odd ribosomes, and small enigmatic genomes across a large radiation of phyla.</title>
        <authorList>
            <person name="Brown C.T."/>
            <person name="Hug L.A."/>
            <person name="Thomas B.C."/>
            <person name="Sharon I."/>
            <person name="Castelle C.J."/>
            <person name="Singh A."/>
            <person name="Wilkins M.J."/>
            <person name="Williams K.H."/>
            <person name="Banfield J.F."/>
        </authorList>
    </citation>
    <scope>NUCLEOTIDE SEQUENCE [LARGE SCALE GENOMIC DNA]</scope>
</reference>
<proteinExistence type="predicted"/>
<dbReference type="STRING" id="1618408.UU23_C0005G0009"/>
<dbReference type="EMBL" id="LBZV01000005">
    <property type="protein sequence ID" value="KKR77971.1"/>
    <property type="molecule type" value="Genomic_DNA"/>
</dbReference>
<dbReference type="Pfam" id="PF01556">
    <property type="entry name" value="DnaJ_C"/>
    <property type="match status" value="1"/>
</dbReference>
<evidence type="ECO:0000256" key="3">
    <source>
        <dbReference type="ARBA" id="ARBA00022771"/>
    </source>
</evidence>
<dbReference type="PRINTS" id="PR00625">
    <property type="entry name" value="JDOMAIN"/>
</dbReference>
<evidence type="ECO:0000256" key="1">
    <source>
        <dbReference type="ARBA" id="ARBA00022723"/>
    </source>
</evidence>
<keyword evidence="1" id="KW-0479">Metal-binding</keyword>
<dbReference type="InterPro" id="IPR002939">
    <property type="entry name" value="DnaJ_C"/>
</dbReference>
<dbReference type="PANTHER" id="PTHR43096:SF52">
    <property type="entry name" value="DNAJ HOMOLOG 1, MITOCHONDRIAL-RELATED"/>
    <property type="match status" value="1"/>
</dbReference>
<dbReference type="SUPFAM" id="SSF46565">
    <property type="entry name" value="Chaperone J-domain"/>
    <property type="match status" value="1"/>
</dbReference>
<dbReference type="PATRIC" id="fig|1618408.3.peg.323"/>
<name>A0A0G0TT02_9BACT</name>
<evidence type="ECO:0000256" key="4">
    <source>
        <dbReference type="ARBA" id="ARBA00022833"/>
    </source>
</evidence>
<dbReference type="GO" id="GO:0005737">
    <property type="term" value="C:cytoplasm"/>
    <property type="evidence" value="ECO:0007669"/>
    <property type="project" value="TreeGrafter"/>
</dbReference>
<dbReference type="SMART" id="SM00271">
    <property type="entry name" value="DnaJ"/>
    <property type="match status" value="1"/>
</dbReference>
<dbReference type="InterPro" id="IPR018253">
    <property type="entry name" value="DnaJ_domain_CS"/>
</dbReference>
<evidence type="ECO:0000256" key="2">
    <source>
        <dbReference type="ARBA" id="ARBA00022737"/>
    </source>
</evidence>
<sequence>MEFEIWSLNNMATKNDYYQTLGVSKNATADELKKAYRTMARKHHPDVDKSQGAEAKFKEINEAYQVLSDQQKKAAYDRYGHAAFEQGGMGAGQGPFGGFGGQQGGYQTYTWSSGQDFGGFADPFDIFEAFFGGQSPFGRQARLPRYAINLTFEEAVHGVEKEIEAEGKRQKIKIPAGVDDGSEVRFSSYILVCQVSPSPKFRRRGYDIISEKEITYSQAALGTVAEIETVEGPVKIRIPAGTQPGTQIRLKGKGVKHVSGHARGDHYVIIRLHIPTRLSRDQKKLLEELEAI</sequence>
<keyword evidence="4" id="KW-0862">Zinc</keyword>
<dbReference type="CDD" id="cd10747">
    <property type="entry name" value="DnaJ_C"/>
    <property type="match status" value="1"/>
</dbReference>
<dbReference type="CDD" id="cd06257">
    <property type="entry name" value="DnaJ"/>
    <property type="match status" value="1"/>
</dbReference>
<dbReference type="AlphaFoldDB" id="A0A0G0TT02"/>
<dbReference type="InterPro" id="IPR008971">
    <property type="entry name" value="HSP40/DnaJ_pept-bd"/>
</dbReference>
<evidence type="ECO:0000313" key="7">
    <source>
        <dbReference type="EMBL" id="KKR77971.1"/>
    </source>
</evidence>
<dbReference type="GO" id="GO:0042026">
    <property type="term" value="P:protein refolding"/>
    <property type="evidence" value="ECO:0007669"/>
    <property type="project" value="TreeGrafter"/>
</dbReference>
<dbReference type="SUPFAM" id="SSF49493">
    <property type="entry name" value="HSP40/DnaJ peptide-binding domain"/>
    <property type="match status" value="2"/>
</dbReference>
<dbReference type="GO" id="GO:0008270">
    <property type="term" value="F:zinc ion binding"/>
    <property type="evidence" value="ECO:0007669"/>
    <property type="project" value="UniProtKB-KW"/>
</dbReference>
<keyword evidence="5" id="KW-0143">Chaperone</keyword>
<dbReference type="PROSITE" id="PS50076">
    <property type="entry name" value="DNAJ_2"/>
    <property type="match status" value="1"/>
</dbReference>
<dbReference type="PANTHER" id="PTHR43096">
    <property type="entry name" value="DNAJ HOMOLOG 1, MITOCHONDRIAL-RELATED"/>
    <property type="match status" value="1"/>
</dbReference>
<keyword evidence="3" id="KW-0863">Zinc-finger</keyword>
<feature type="domain" description="J" evidence="6">
    <location>
        <begin position="16"/>
        <end position="80"/>
    </location>
</feature>
<keyword evidence="2" id="KW-0677">Repeat</keyword>
<evidence type="ECO:0000256" key="5">
    <source>
        <dbReference type="ARBA" id="ARBA00023186"/>
    </source>
</evidence>
<dbReference type="InterPro" id="IPR036869">
    <property type="entry name" value="J_dom_sf"/>
</dbReference>
<dbReference type="Gene3D" id="1.10.287.110">
    <property type="entry name" value="DnaJ domain"/>
    <property type="match status" value="1"/>
</dbReference>
<dbReference type="Pfam" id="PF00226">
    <property type="entry name" value="DnaJ"/>
    <property type="match status" value="1"/>
</dbReference>
<dbReference type="Proteomes" id="UP000034292">
    <property type="component" value="Unassembled WGS sequence"/>
</dbReference>
<dbReference type="GO" id="GO:0051082">
    <property type="term" value="F:unfolded protein binding"/>
    <property type="evidence" value="ECO:0007669"/>
    <property type="project" value="InterPro"/>
</dbReference>
<comment type="caution">
    <text evidence="7">The sequence shown here is derived from an EMBL/GenBank/DDBJ whole genome shotgun (WGS) entry which is preliminary data.</text>
</comment>
<dbReference type="PROSITE" id="PS00636">
    <property type="entry name" value="DNAJ_1"/>
    <property type="match status" value="1"/>
</dbReference>
<protein>
    <submittedName>
        <fullName evidence="7">DnaJ-like protein chaperone protein</fullName>
    </submittedName>
</protein>
<dbReference type="InterPro" id="IPR001623">
    <property type="entry name" value="DnaJ_domain"/>
</dbReference>
<organism evidence="7 8">
    <name type="scientific">Candidatus Curtissbacteria bacterium GW2011_GWA1_40_9</name>
    <dbReference type="NCBI Taxonomy" id="1618408"/>
    <lineage>
        <taxon>Bacteria</taxon>
        <taxon>Candidatus Curtissiibacteriota</taxon>
    </lineage>
</organism>
<dbReference type="Gene3D" id="2.60.260.20">
    <property type="entry name" value="Urease metallochaperone UreE, N-terminal domain"/>
    <property type="match status" value="2"/>
</dbReference>